<evidence type="ECO:0000313" key="2">
    <source>
        <dbReference type="EMBL" id="CAG9797263.1"/>
    </source>
</evidence>
<evidence type="ECO:0000256" key="1">
    <source>
        <dbReference type="SAM" id="SignalP"/>
    </source>
</evidence>
<reference evidence="2" key="1">
    <citation type="submission" date="2022-01" db="EMBL/GenBank/DDBJ databases">
        <authorList>
            <person name="King R."/>
        </authorList>
    </citation>
    <scope>NUCLEOTIDE SEQUENCE</scope>
</reference>
<proteinExistence type="predicted"/>
<organism evidence="2 3">
    <name type="scientific">Chironomus riparius</name>
    <dbReference type="NCBI Taxonomy" id="315576"/>
    <lineage>
        <taxon>Eukaryota</taxon>
        <taxon>Metazoa</taxon>
        <taxon>Ecdysozoa</taxon>
        <taxon>Arthropoda</taxon>
        <taxon>Hexapoda</taxon>
        <taxon>Insecta</taxon>
        <taxon>Pterygota</taxon>
        <taxon>Neoptera</taxon>
        <taxon>Endopterygota</taxon>
        <taxon>Diptera</taxon>
        <taxon>Nematocera</taxon>
        <taxon>Chironomoidea</taxon>
        <taxon>Chironomidae</taxon>
        <taxon>Chironominae</taxon>
        <taxon>Chironomus</taxon>
    </lineage>
</organism>
<sequence>MKCLSVLLCVLFTILYFTETDAYPASNPEMIAGRDISSIPQFHCLRYFKHDVNLLRRCRYTRFLRRPDVDEGDEFDGGN</sequence>
<dbReference type="AlphaFoldDB" id="A0A9N9WLB3"/>
<keyword evidence="3" id="KW-1185">Reference proteome</keyword>
<dbReference type="EMBL" id="OU895877">
    <property type="protein sequence ID" value="CAG9797263.1"/>
    <property type="molecule type" value="Genomic_DNA"/>
</dbReference>
<reference evidence="2" key="2">
    <citation type="submission" date="2022-10" db="EMBL/GenBank/DDBJ databases">
        <authorList>
            <consortium name="ENA_rothamsted_submissions"/>
            <consortium name="culmorum"/>
            <person name="King R."/>
        </authorList>
    </citation>
    <scope>NUCLEOTIDE SEQUENCE</scope>
</reference>
<protein>
    <submittedName>
        <fullName evidence="2">Uncharacterized protein</fullName>
    </submittedName>
</protein>
<feature type="chain" id="PRO_5040451292" evidence="1">
    <location>
        <begin position="23"/>
        <end position="79"/>
    </location>
</feature>
<feature type="signal peptide" evidence="1">
    <location>
        <begin position="1"/>
        <end position="22"/>
    </location>
</feature>
<dbReference type="Proteomes" id="UP001153620">
    <property type="component" value="Chromosome 1"/>
</dbReference>
<name>A0A9N9WLB3_9DIPT</name>
<gene>
    <name evidence="2" type="ORF">CHIRRI_LOCUS263</name>
</gene>
<dbReference type="OrthoDB" id="8191442at2759"/>
<evidence type="ECO:0000313" key="3">
    <source>
        <dbReference type="Proteomes" id="UP001153620"/>
    </source>
</evidence>
<keyword evidence="1" id="KW-0732">Signal</keyword>
<accession>A0A9N9WLB3</accession>